<evidence type="ECO:0000313" key="1">
    <source>
        <dbReference type="EMBL" id="JAD49450.1"/>
    </source>
</evidence>
<proteinExistence type="predicted"/>
<name>A0A0A9AKG7_ARUDO</name>
<reference evidence="1" key="2">
    <citation type="journal article" date="2015" name="Data Brief">
        <title>Shoot transcriptome of the giant reed, Arundo donax.</title>
        <authorList>
            <person name="Barrero R.A."/>
            <person name="Guerrero F.D."/>
            <person name="Moolhuijzen P."/>
            <person name="Goolsby J.A."/>
            <person name="Tidwell J."/>
            <person name="Bellgard S.E."/>
            <person name="Bellgard M.I."/>
        </authorList>
    </citation>
    <scope>NUCLEOTIDE SEQUENCE</scope>
    <source>
        <tissue evidence="1">Shoot tissue taken approximately 20 cm above the soil surface</tissue>
    </source>
</reference>
<protein>
    <submittedName>
        <fullName evidence="1">Uncharacterized protein</fullName>
    </submittedName>
</protein>
<reference evidence="1" key="1">
    <citation type="submission" date="2014-09" db="EMBL/GenBank/DDBJ databases">
        <authorList>
            <person name="Magalhaes I.L.F."/>
            <person name="Oliveira U."/>
            <person name="Santos F.R."/>
            <person name="Vidigal T.H.D.A."/>
            <person name="Brescovit A.D."/>
            <person name="Santos A.J."/>
        </authorList>
    </citation>
    <scope>NUCLEOTIDE SEQUENCE</scope>
    <source>
        <tissue evidence="1">Shoot tissue taken approximately 20 cm above the soil surface</tissue>
    </source>
</reference>
<dbReference type="AlphaFoldDB" id="A0A0A9AKG7"/>
<organism evidence="1">
    <name type="scientific">Arundo donax</name>
    <name type="common">Giant reed</name>
    <name type="synonym">Donax arundinaceus</name>
    <dbReference type="NCBI Taxonomy" id="35708"/>
    <lineage>
        <taxon>Eukaryota</taxon>
        <taxon>Viridiplantae</taxon>
        <taxon>Streptophyta</taxon>
        <taxon>Embryophyta</taxon>
        <taxon>Tracheophyta</taxon>
        <taxon>Spermatophyta</taxon>
        <taxon>Magnoliopsida</taxon>
        <taxon>Liliopsida</taxon>
        <taxon>Poales</taxon>
        <taxon>Poaceae</taxon>
        <taxon>PACMAD clade</taxon>
        <taxon>Arundinoideae</taxon>
        <taxon>Arundineae</taxon>
        <taxon>Arundo</taxon>
    </lineage>
</organism>
<sequence length="30" mass="3480">MGPEKLWAGMLGTSVKLQQIYIFLMHDKLM</sequence>
<dbReference type="EMBL" id="GBRH01248445">
    <property type="protein sequence ID" value="JAD49450.1"/>
    <property type="molecule type" value="Transcribed_RNA"/>
</dbReference>
<accession>A0A0A9AKG7</accession>